<dbReference type="InterPro" id="IPR004779">
    <property type="entry name" value="CO/AA/NH_transpt"/>
</dbReference>
<dbReference type="Proteomes" id="UP000199657">
    <property type="component" value="Unassembled WGS sequence"/>
</dbReference>
<dbReference type="InterPro" id="IPR051258">
    <property type="entry name" value="Diverse_Substrate_Transporter"/>
</dbReference>
<feature type="transmembrane region" description="Helical" evidence="8">
    <location>
        <begin position="112"/>
        <end position="129"/>
    </location>
</feature>
<dbReference type="PANTHER" id="PTHR42920:SF5">
    <property type="entry name" value="EAMA DOMAIN-CONTAINING PROTEIN"/>
    <property type="match status" value="1"/>
</dbReference>
<reference evidence="10 11" key="1">
    <citation type="submission" date="2016-10" db="EMBL/GenBank/DDBJ databases">
        <authorList>
            <person name="de Groot N.N."/>
        </authorList>
    </citation>
    <scope>NUCLEOTIDE SEQUENCE [LARGE SCALE GENOMIC DNA]</scope>
    <source>
        <strain evidence="10 11">CGMCC 1.6291</strain>
    </source>
</reference>
<dbReference type="GO" id="GO:0005886">
    <property type="term" value="C:plasma membrane"/>
    <property type="evidence" value="ECO:0007669"/>
    <property type="project" value="UniProtKB-SubCell"/>
</dbReference>
<feature type="transmembrane region" description="Helical" evidence="8">
    <location>
        <begin position="260"/>
        <end position="278"/>
    </location>
</feature>
<evidence type="ECO:0000256" key="3">
    <source>
        <dbReference type="ARBA" id="ARBA00022475"/>
    </source>
</evidence>
<dbReference type="InterPro" id="IPR037185">
    <property type="entry name" value="EmrE-like"/>
</dbReference>
<dbReference type="SUPFAM" id="SSF103481">
    <property type="entry name" value="Multidrug resistance efflux transporter EmrE"/>
    <property type="match status" value="2"/>
</dbReference>
<feature type="transmembrane region" description="Helical" evidence="8">
    <location>
        <begin position="169"/>
        <end position="190"/>
    </location>
</feature>
<keyword evidence="3" id="KW-1003">Cell membrane</keyword>
<keyword evidence="5" id="KW-0677">Repeat</keyword>
<feature type="transmembrane region" description="Helical" evidence="8">
    <location>
        <begin position="135"/>
        <end position="157"/>
    </location>
</feature>
<organism evidence="10 11">
    <name type="scientific">Aquisalimonas asiatica</name>
    <dbReference type="NCBI Taxonomy" id="406100"/>
    <lineage>
        <taxon>Bacteria</taxon>
        <taxon>Pseudomonadati</taxon>
        <taxon>Pseudomonadota</taxon>
        <taxon>Gammaproteobacteria</taxon>
        <taxon>Chromatiales</taxon>
        <taxon>Ectothiorhodospiraceae</taxon>
        <taxon>Aquisalimonas</taxon>
    </lineage>
</organism>
<dbReference type="InterPro" id="IPR000620">
    <property type="entry name" value="EamA_dom"/>
</dbReference>
<evidence type="ECO:0000313" key="10">
    <source>
        <dbReference type="EMBL" id="SEO58364.1"/>
    </source>
</evidence>
<feature type="transmembrane region" description="Helical" evidence="8">
    <location>
        <begin position="235"/>
        <end position="254"/>
    </location>
</feature>
<feature type="transmembrane region" description="Helical" evidence="8">
    <location>
        <begin position="202"/>
        <end position="223"/>
    </location>
</feature>
<evidence type="ECO:0000256" key="6">
    <source>
        <dbReference type="ARBA" id="ARBA00022989"/>
    </source>
</evidence>
<keyword evidence="6 8" id="KW-1133">Transmembrane helix</keyword>
<dbReference type="OrthoDB" id="1412048at2"/>
<dbReference type="EMBL" id="FOEG01000001">
    <property type="protein sequence ID" value="SEO58364.1"/>
    <property type="molecule type" value="Genomic_DNA"/>
</dbReference>
<evidence type="ECO:0000256" key="8">
    <source>
        <dbReference type="SAM" id="Phobius"/>
    </source>
</evidence>
<evidence type="ECO:0000256" key="4">
    <source>
        <dbReference type="ARBA" id="ARBA00022692"/>
    </source>
</evidence>
<keyword evidence="4 8" id="KW-0812">Transmembrane</keyword>
<evidence type="ECO:0000256" key="7">
    <source>
        <dbReference type="ARBA" id="ARBA00023136"/>
    </source>
</evidence>
<keyword evidence="11" id="KW-1185">Reference proteome</keyword>
<dbReference type="RefSeq" id="WP_091640128.1">
    <property type="nucleotide sequence ID" value="NZ_FOEG01000001.1"/>
</dbReference>
<evidence type="ECO:0000256" key="1">
    <source>
        <dbReference type="ARBA" id="ARBA00004651"/>
    </source>
</evidence>
<evidence type="ECO:0000256" key="5">
    <source>
        <dbReference type="ARBA" id="ARBA00022737"/>
    </source>
</evidence>
<proteinExistence type="predicted"/>
<comment type="subcellular location">
    <subcellularLocation>
        <location evidence="1">Cell membrane</location>
        <topology evidence="1">Multi-pass membrane protein</topology>
    </subcellularLocation>
</comment>
<protein>
    <submittedName>
        <fullName evidence="10">Carboxylate/amino acid/amine transporter</fullName>
    </submittedName>
</protein>
<dbReference type="NCBIfam" id="TIGR00950">
    <property type="entry name" value="2A78"/>
    <property type="match status" value="1"/>
</dbReference>
<dbReference type="STRING" id="406100.SAMN04488052_101824"/>
<evidence type="ECO:0000259" key="9">
    <source>
        <dbReference type="Pfam" id="PF00892"/>
    </source>
</evidence>
<sequence>MAYLVGITVLWAFSFSLIGEYLSGQVDNDFAVLTRVLLAGLLFLPLLRWRGLPAPLMGGLVLVGMLQFGVTYLCLYRSFAYLTVPEVLLFTITTPIYVALIDDALYRRFSPAALAAAVMAVIGAAVIRYDGVTGSFITGLVLLQVANMAFAAGQVGYKHLTRRYPVTVPAYRYFGFFFVGGALVSIPSFLLFGDTGMLPETAWQWAVLGWLGLVATGLGLFLWNRGACKVDAGTLAVMNNAMIPAGLLVNLLIWDQDADLARLALGGTIMAASLWFNARFSRHAALGLRPESR</sequence>
<accession>A0A1H8QWX3</accession>
<feature type="transmembrane region" description="Helical" evidence="8">
    <location>
        <begin position="29"/>
        <end position="47"/>
    </location>
</feature>
<feature type="transmembrane region" description="Helical" evidence="8">
    <location>
        <begin position="54"/>
        <end position="73"/>
    </location>
</feature>
<feature type="transmembrane region" description="Helical" evidence="8">
    <location>
        <begin position="79"/>
        <end position="100"/>
    </location>
</feature>
<dbReference type="PANTHER" id="PTHR42920">
    <property type="entry name" value="OS03G0707200 PROTEIN-RELATED"/>
    <property type="match status" value="1"/>
</dbReference>
<gene>
    <name evidence="10" type="ORF">SAMN04488052_101824</name>
</gene>
<evidence type="ECO:0000256" key="2">
    <source>
        <dbReference type="ARBA" id="ARBA00022448"/>
    </source>
</evidence>
<dbReference type="Pfam" id="PF00892">
    <property type="entry name" value="EamA"/>
    <property type="match status" value="1"/>
</dbReference>
<keyword evidence="7 8" id="KW-0472">Membrane</keyword>
<evidence type="ECO:0000313" key="11">
    <source>
        <dbReference type="Proteomes" id="UP000199657"/>
    </source>
</evidence>
<dbReference type="AlphaFoldDB" id="A0A1H8QWX3"/>
<feature type="domain" description="EamA" evidence="9">
    <location>
        <begin position="3"/>
        <end position="127"/>
    </location>
</feature>
<keyword evidence="2" id="KW-0813">Transport</keyword>
<name>A0A1H8QWX3_9GAMM</name>